<evidence type="ECO:0000313" key="3">
    <source>
        <dbReference type="Proteomes" id="UP000807769"/>
    </source>
</evidence>
<protein>
    <submittedName>
        <fullName evidence="2">Uncharacterized protein</fullName>
    </submittedName>
</protein>
<name>A0A9P7E274_9AGAM</name>
<dbReference type="GeneID" id="64627275"/>
<feature type="compositionally biased region" description="Polar residues" evidence="1">
    <location>
        <begin position="15"/>
        <end position="25"/>
    </location>
</feature>
<organism evidence="2 3">
    <name type="scientific">Suillus subaureus</name>
    <dbReference type="NCBI Taxonomy" id="48587"/>
    <lineage>
        <taxon>Eukaryota</taxon>
        <taxon>Fungi</taxon>
        <taxon>Dikarya</taxon>
        <taxon>Basidiomycota</taxon>
        <taxon>Agaricomycotina</taxon>
        <taxon>Agaricomycetes</taxon>
        <taxon>Agaricomycetidae</taxon>
        <taxon>Boletales</taxon>
        <taxon>Suillineae</taxon>
        <taxon>Suillaceae</taxon>
        <taxon>Suillus</taxon>
    </lineage>
</organism>
<feature type="compositionally biased region" description="Polar residues" evidence="1">
    <location>
        <begin position="95"/>
        <end position="105"/>
    </location>
</feature>
<comment type="caution">
    <text evidence="2">The sequence shown here is derived from an EMBL/GenBank/DDBJ whole genome shotgun (WGS) entry which is preliminary data.</text>
</comment>
<proteinExistence type="predicted"/>
<evidence type="ECO:0000256" key="1">
    <source>
        <dbReference type="SAM" id="MobiDB-lite"/>
    </source>
</evidence>
<sequence>MPPKKRGKHSYKVSEVTQQSKRSTQGQGGHADQLKKAGETLVAPARKCQKETTLDISDAEENPMVPSQLQKPKKKSNECTHEEETESQAPEYGISDNNQDQYQTDGENEERDRVQDQEQMLKTGDTMDFRQCTDNLDSEYNGGAQDDFNNQDFDYELNAVGDFLNQGIDGDFDDEPDAQDNGIDDDFDNELNDTARDKTEESVLIFVLRKFLMFSSVIK</sequence>
<accession>A0A9P7E274</accession>
<dbReference type="OrthoDB" id="10477589at2759"/>
<feature type="region of interest" description="Disordered" evidence="1">
    <location>
        <begin position="1"/>
        <end position="128"/>
    </location>
</feature>
<reference evidence="2" key="1">
    <citation type="journal article" date="2020" name="New Phytol.">
        <title>Comparative genomics reveals dynamic genome evolution in host specialist ectomycorrhizal fungi.</title>
        <authorList>
            <person name="Lofgren L.A."/>
            <person name="Nguyen N.H."/>
            <person name="Vilgalys R."/>
            <person name="Ruytinx J."/>
            <person name="Liao H.L."/>
            <person name="Branco S."/>
            <person name="Kuo A."/>
            <person name="LaButti K."/>
            <person name="Lipzen A."/>
            <person name="Andreopoulos W."/>
            <person name="Pangilinan J."/>
            <person name="Riley R."/>
            <person name="Hundley H."/>
            <person name="Na H."/>
            <person name="Barry K."/>
            <person name="Grigoriev I.V."/>
            <person name="Stajich J.E."/>
            <person name="Kennedy P.G."/>
        </authorList>
    </citation>
    <scope>NUCLEOTIDE SEQUENCE</scope>
    <source>
        <strain evidence="2">MN1</strain>
    </source>
</reference>
<dbReference type="AlphaFoldDB" id="A0A9P7E274"/>
<keyword evidence="3" id="KW-1185">Reference proteome</keyword>
<gene>
    <name evidence="2" type="ORF">BJ212DRAFT_1302438</name>
</gene>
<dbReference type="RefSeq" id="XP_041189300.1">
    <property type="nucleotide sequence ID" value="XM_041333258.1"/>
</dbReference>
<evidence type="ECO:0000313" key="2">
    <source>
        <dbReference type="EMBL" id="KAG1809586.1"/>
    </source>
</evidence>
<feature type="compositionally biased region" description="Basic residues" evidence="1">
    <location>
        <begin position="1"/>
        <end position="11"/>
    </location>
</feature>
<dbReference type="Proteomes" id="UP000807769">
    <property type="component" value="Unassembled WGS sequence"/>
</dbReference>
<dbReference type="EMBL" id="JABBWG010000033">
    <property type="protein sequence ID" value="KAG1809586.1"/>
    <property type="molecule type" value="Genomic_DNA"/>
</dbReference>